<dbReference type="InterPro" id="IPR025332">
    <property type="entry name" value="DUF4238"/>
</dbReference>
<evidence type="ECO:0000313" key="2">
    <source>
        <dbReference type="Proteomes" id="UP001620514"/>
    </source>
</evidence>
<dbReference type="Proteomes" id="UP001620514">
    <property type="component" value="Unassembled WGS sequence"/>
</dbReference>
<name>A0ABW8N0F2_9BURK</name>
<comment type="caution">
    <text evidence="1">The sequence shown here is derived from an EMBL/GenBank/DDBJ whole genome shotgun (WGS) entry which is preliminary data.</text>
</comment>
<organism evidence="1 2">
    <name type="scientific">Caballeronia udeis</name>
    <dbReference type="NCBI Taxonomy" id="1232866"/>
    <lineage>
        <taxon>Bacteria</taxon>
        <taxon>Pseudomonadati</taxon>
        <taxon>Pseudomonadota</taxon>
        <taxon>Betaproteobacteria</taxon>
        <taxon>Burkholderiales</taxon>
        <taxon>Burkholderiaceae</taxon>
        <taxon>Caballeronia</taxon>
    </lineage>
</organism>
<keyword evidence="2" id="KW-1185">Reference proteome</keyword>
<evidence type="ECO:0000313" key="1">
    <source>
        <dbReference type="EMBL" id="MFK4448486.1"/>
    </source>
</evidence>
<dbReference type="RefSeq" id="WP_404614820.1">
    <property type="nucleotide sequence ID" value="NZ_JBIYDN010000052.1"/>
</dbReference>
<protein>
    <recommendedName>
        <fullName evidence="3">DUF4238 domain-containing protein</fullName>
    </recommendedName>
</protein>
<evidence type="ECO:0008006" key="3">
    <source>
        <dbReference type="Google" id="ProtNLM"/>
    </source>
</evidence>
<dbReference type="Pfam" id="PF14022">
    <property type="entry name" value="DUF4238"/>
    <property type="match status" value="1"/>
</dbReference>
<reference evidence="1 2" key="1">
    <citation type="submission" date="2024-11" db="EMBL/GenBank/DDBJ databases">
        <title>Using genomics to understand microbial adaptation to soil warming.</title>
        <authorList>
            <person name="Deangelis K.M. PhD."/>
        </authorList>
    </citation>
    <scope>NUCLEOTIDE SEQUENCE [LARGE SCALE GENOMIC DNA]</scope>
    <source>
        <strain evidence="1 2">GAS97</strain>
    </source>
</reference>
<sequence>MSEEQRPRRRHHHVWQFYLRSWTSGGAIWCLQNGRVFTTGTTRIAVEKDFYKFHRLTAADERMVQLMFAKSHSAARRSFQSLLDKLMYPFRMIAAIPGADEDESVGKYLDEYTSDVLEELHTQVEAQFIPLLKSALDGDISFYDDQRCIAFLDYLTKQHMRTKGIKERVFAAIKPVGDADMRRAWSMLSLMFAQNVGGSLYAERKRRKLVLLKNATEIPFITGDQPVVNLQAMGLKTTSLTIFYPLSPTLALWLGEIDETCPFLDEGLVREEVISLNQKVAEASYQQIFANERAILQSTMGNLPGGS</sequence>
<dbReference type="EMBL" id="JBIYDN010000052">
    <property type="protein sequence ID" value="MFK4448486.1"/>
    <property type="molecule type" value="Genomic_DNA"/>
</dbReference>
<proteinExistence type="predicted"/>
<accession>A0ABW8N0F2</accession>
<gene>
    <name evidence="1" type="ORF">ABH943_008530</name>
</gene>